<dbReference type="EMBL" id="LR699119">
    <property type="protein sequence ID" value="VVC74734.1"/>
    <property type="molecule type" value="Genomic_DNA"/>
</dbReference>
<dbReference type="GO" id="GO:0016491">
    <property type="term" value="F:oxidoreductase activity"/>
    <property type="evidence" value="ECO:0007669"/>
    <property type="project" value="UniProtKB-KW"/>
</dbReference>
<dbReference type="InterPro" id="IPR023210">
    <property type="entry name" value="NADP_OxRdtase_dom"/>
</dbReference>
<dbReference type="CDD" id="cd19143">
    <property type="entry name" value="AKR_AKR6C1_2"/>
    <property type="match status" value="1"/>
</dbReference>
<name>A0A5E4PD93_9COXI</name>
<dbReference type="InterPro" id="IPR005399">
    <property type="entry name" value="K_chnl_volt-dep_bsu_KCNAB-rel"/>
</dbReference>
<evidence type="ECO:0000256" key="3">
    <source>
        <dbReference type="ARBA" id="ARBA00023002"/>
    </source>
</evidence>
<reference evidence="5 6" key="1">
    <citation type="submission" date="2019-08" db="EMBL/GenBank/DDBJ databases">
        <authorList>
            <person name="Guy L."/>
        </authorList>
    </citation>
    <scope>NUCLEOTIDE SEQUENCE [LARGE SCALE GENOMIC DNA]</scope>
    <source>
        <strain evidence="5 6">SGT-108</strain>
    </source>
</reference>
<dbReference type="OrthoDB" id="9772407at2"/>
<sequence length="312" mass="35128">MQYNRLGKAGIRISEISLGSWITFGKQIGLNEIKTLMHAAYDRGINFFDNAEAYAHGEAEILMGKALKEFHREDLVISTKIFWGGNGPNDTGLSRKHLLEGTKNSLRRLQLDYVDLLFCHRPDPNTPIEETVLAMDYLVRGGFAFYWGTSEWSADQIEAAFQAAERLNCIKPSMEQPKYNLFFRDHLEKDYVRLFEKYGLGTTTWSPLASGILSGKYNLGIPSDSRLAKEGWLVPDNFMQLVEKTKKLGVLAQDLGCTLSQLSIAWCLHNPNVSTVITGATKMEQLTENMGAIEVKPKLTPEVMKKIDAIMK</sequence>
<feature type="domain" description="NADP-dependent oxidoreductase" evidence="4">
    <location>
        <begin position="15"/>
        <end position="310"/>
    </location>
</feature>
<evidence type="ECO:0000256" key="2">
    <source>
        <dbReference type="ARBA" id="ARBA00022857"/>
    </source>
</evidence>
<keyword evidence="3" id="KW-0560">Oxidoreductase</keyword>
<dbReference type="PANTHER" id="PTHR43150:SF2">
    <property type="entry name" value="HYPERKINETIC, ISOFORM M"/>
    <property type="match status" value="1"/>
</dbReference>
<dbReference type="PRINTS" id="PR01577">
    <property type="entry name" value="KCNABCHANNEL"/>
</dbReference>
<keyword evidence="6" id="KW-1185">Reference proteome</keyword>
<comment type="similarity">
    <text evidence="1">Belongs to the shaker potassium channel beta subunit family.</text>
</comment>
<dbReference type="KEGG" id="asip:AQUSIP_00060"/>
<organism evidence="5 6">
    <name type="scientific">Aquicella siphonis</name>
    <dbReference type="NCBI Taxonomy" id="254247"/>
    <lineage>
        <taxon>Bacteria</taxon>
        <taxon>Pseudomonadati</taxon>
        <taxon>Pseudomonadota</taxon>
        <taxon>Gammaproteobacteria</taxon>
        <taxon>Legionellales</taxon>
        <taxon>Coxiellaceae</taxon>
        <taxon>Aquicella</taxon>
    </lineage>
</organism>
<dbReference type="AlphaFoldDB" id="A0A5E4PD93"/>
<accession>A0A5E4PD93</accession>
<dbReference type="InterPro" id="IPR036812">
    <property type="entry name" value="NAD(P)_OxRdtase_dom_sf"/>
</dbReference>
<evidence type="ECO:0000313" key="6">
    <source>
        <dbReference type="Proteomes" id="UP000324194"/>
    </source>
</evidence>
<dbReference type="Pfam" id="PF00248">
    <property type="entry name" value="Aldo_ket_red"/>
    <property type="match status" value="1"/>
</dbReference>
<dbReference type="Gene3D" id="3.20.20.100">
    <property type="entry name" value="NADP-dependent oxidoreductase domain"/>
    <property type="match status" value="1"/>
</dbReference>
<dbReference type="SUPFAM" id="SSF51430">
    <property type="entry name" value="NAD(P)-linked oxidoreductase"/>
    <property type="match status" value="1"/>
</dbReference>
<evidence type="ECO:0000259" key="4">
    <source>
        <dbReference type="Pfam" id="PF00248"/>
    </source>
</evidence>
<gene>
    <name evidence="5" type="primary">gpr_1</name>
    <name evidence="5" type="ORF">AQUSIP_00060</name>
</gene>
<protein>
    <submittedName>
        <fullName evidence="5">L-glyceraldehyde 3-phosphate reductase</fullName>
    </submittedName>
</protein>
<dbReference type="RefSeq" id="WP_148337420.1">
    <property type="nucleotide sequence ID" value="NZ_LR699119.1"/>
</dbReference>
<dbReference type="PANTHER" id="PTHR43150">
    <property type="entry name" value="HYPERKINETIC, ISOFORM M"/>
    <property type="match status" value="1"/>
</dbReference>
<evidence type="ECO:0000313" key="5">
    <source>
        <dbReference type="EMBL" id="VVC74734.1"/>
    </source>
</evidence>
<dbReference type="Proteomes" id="UP000324194">
    <property type="component" value="Chromosome 1"/>
</dbReference>
<proteinExistence type="inferred from homology"/>
<evidence type="ECO:0000256" key="1">
    <source>
        <dbReference type="ARBA" id="ARBA00006515"/>
    </source>
</evidence>
<keyword evidence="2" id="KW-0521">NADP</keyword>